<sequence>MATTSLKRTVRNAVAAGVLSAGVIAIPAAPAMAAPVTIPGIGTFDVPDHLAIPTNFEVPVIEVPQIPNLPQIQAPNFAPQHIAAPFSRGNQVADIALTKVGSPYVWGASGPNAFDCSGLVQWAHSQAGINVPRTSQQQVSAGIPVAYNDLQRGDVIGFYGGASHVGIYIGNGQVVHALNSSSPVRVDPVSMMPFHSARRYA</sequence>
<dbReference type="AlphaFoldDB" id="A0A927PM05"/>
<dbReference type="Proteomes" id="UP000642993">
    <property type="component" value="Unassembled WGS sequence"/>
</dbReference>
<dbReference type="PROSITE" id="PS51935">
    <property type="entry name" value="NLPC_P60"/>
    <property type="match status" value="1"/>
</dbReference>
<accession>A0A927PM05</accession>
<dbReference type="InterPro" id="IPR051794">
    <property type="entry name" value="PG_Endopeptidase_C40"/>
</dbReference>
<comment type="caution">
    <text evidence="7">The sequence shown here is derived from an EMBL/GenBank/DDBJ whole genome shotgun (WGS) entry which is preliminary data.</text>
</comment>
<dbReference type="InterPro" id="IPR000064">
    <property type="entry name" value="NLP_P60_dom"/>
</dbReference>
<evidence type="ECO:0000256" key="1">
    <source>
        <dbReference type="ARBA" id="ARBA00007074"/>
    </source>
</evidence>
<dbReference type="InterPro" id="IPR038765">
    <property type="entry name" value="Papain-like_cys_pep_sf"/>
</dbReference>
<evidence type="ECO:0000256" key="3">
    <source>
        <dbReference type="ARBA" id="ARBA00022801"/>
    </source>
</evidence>
<reference evidence="7" key="1">
    <citation type="submission" date="2020-09" db="EMBL/GenBank/DDBJ databases">
        <title>Hoyosella lacisalsi sp. nov., a halotolerant actinobacterium isolated from soil of Lake Gudzhirganskoe.</title>
        <authorList>
            <person name="Yang Q."/>
            <person name="Guo P.Y."/>
            <person name="Liu S.W."/>
            <person name="Li F.N."/>
            <person name="Sun C.H."/>
        </authorList>
    </citation>
    <scope>NUCLEOTIDE SEQUENCE</scope>
    <source>
        <strain evidence="7">G463</strain>
    </source>
</reference>
<organism evidence="7 8">
    <name type="scientific">Lolliginicoccus lacisalsi</name>
    <dbReference type="NCBI Taxonomy" id="2742202"/>
    <lineage>
        <taxon>Bacteria</taxon>
        <taxon>Bacillati</taxon>
        <taxon>Actinomycetota</taxon>
        <taxon>Actinomycetes</taxon>
        <taxon>Mycobacteriales</taxon>
        <taxon>Hoyosellaceae</taxon>
        <taxon>Lolliginicoccus</taxon>
    </lineage>
</organism>
<keyword evidence="4" id="KW-0788">Thiol protease</keyword>
<keyword evidence="2" id="KW-0645">Protease</keyword>
<dbReference type="PANTHER" id="PTHR47359:SF3">
    <property type="entry name" value="NLP_P60 DOMAIN-CONTAINING PROTEIN-RELATED"/>
    <property type="match status" value="1"/>
</dbReference>
<dbReference type="Pfam" id="PF00877">
    <property type="entry name" value="NLPC_P60"/>
    <property type="match status" value="1"/>
</dbReference>
<name>A0A927PM05_9ACTN</name>
<dbReference type="SUPFAM" id="SSF54001">
    <property type="entry name" value="Cysteine proteinases"/>
    <property type="match status" value="1"/>
</dbReference>
<gene>
    <name evidence="7" type="ORF">HT102_14650</name>
</gene>
<dbReference type="PANTHER" id="PTHR47359">
    <property type="entry name" value="PEPTIDOGLYCAN DL-ENDOPEPTIDASE CWLO"/>
    <property type="match status" value="1"/>
</dbReference>
<feature type="domain" description="NlpC/P60" evidence="6">
    <location>
        <begin position="86"/>
        <end position="201"/>
    </location>
</feature>
<dbReference type="GO" id="GO:0008234">
    <property type="term" value="F:cysteine-type peptidase activity"/>
    <property type="evidence" value="ECO:0007669"/>
    <property type="project" value="UniProtKB-KW"/>
</dbReference>
<feature type="chain" id="PRO_5037885903" evidence="5">
    <location>
        <begin position="34"/>
        <end position="201"/>
    </location>
</feature>
<evidence type="ECO:0000313" key="8">
    <source>
        <dbReference type="Proteomes" id="UP000642993"/>
    </source>
</evidence>
<comment type="similarity">
    <text evidence="1">Belongs to the peptidase C40 family.</text>
</comment>
<feature type="signal peptide" evidence="5">
    <location>
        <begin position="1"/>
        <end position="33"/>
    </location>
</feature>
<keyword evidence="5" id="KW-0732">Signal</keyword>
<dbReference type="RefSeq" id="WP_192040188.1">
    <property type="nucleotide sequence ID" value="NZ_JACYWE010000010.1"/>
</dbReference>
<protein>
    <submittedName>
        <fullName evidence="7">C40 family peptidase</fullName>
    </submittedName>
</protein>
<evidence type="ECO:0000256" key="2">
    <source>
        <dbReference type="ARBA" id="ARBA00022670"/>
    </source>
</evidence>
<evidence type="ECO:0000313" key="7">
    <source>
        <dbReference type="EMBL" id="MBD8507725.1"/>
    </source>
</evidence>
<dbReference type="EMBL" id="JACYWE010000010">
    <property type="protein sequence ID" value="MBD8507725.1"/>
    <property type="molecule type" value="Genomic_DNA"/>
</dbReference>
<evidence type="ECO:0000256" key="5">
    <source>
        <dbReference type="SAM" id="SignalP"/>
    </source>
</evidence>
<proteinExistence type="inferred from homology"/>
<dbReference type="GO" id="GO:0006508">
    <property type="term" value="P:proteolysis"/>
    <property type="evidence" value="ECO:0007669"/>
    <property type="project" value="UniProtKB-KW"/>
</dbReference>
<dbReference type="Gene3D" id="3.90.1720.10">
    <property type="entry name" value="endopeptidase domain like (from Nostoc punctiforme)"/>
    <property type="match status" value="1"/>
</dbReference>
<keyword evidence="8" id="KW-1185">Reference proteome</keyword>
<evidence type="ECO:0000259" key="6">
    <source>
        <dbReference type="PROSITE" id="PS51935"/>
    </source>
</evidence>
<evidence type="ECO:0000256" key="4">
    <source>
        <dbReference type="ARBA" id="ARBA00022807"/>
    </source>
</evidence>
<keyword evidence="3" id="KW-0378">Hydrolase</keyword>